<keyword evidence="1" id="KW-0732">Signal</keyword>
<dbReference type="KEGG" id="cat:CA2559_04100"/>
<dbReference type="PROSITE" id="PS51257">
    <property type="entry name" value="PROKAR_LIPOPROTEIN"/>
    <property type="match status" value="1"/>
</dbReference>
<dbReference type="AlphaFoldDB" id="A3U6P2"/>
<dbReference type="EMBL" id="CP002046">
    <property type="protein sequence ID" value="EAP87909.1"/>
    <property type="molecule type" value="Genomic_DNA"/>
</dbReference>
<dbReference type="Gene3D" id="2.130.10.10">
    <property type="entry name" value="YVTN repeat-like/Quinoprotein amine dehydrogenase"/>
    <property type="match status" value="1"/>
</dbReference>
<evidence type="ECO:0000256" key="1">
    <source>
        <dbReference type="SAM" id="SignalP"/>
    </source>
</evidence>
<name>A3U6P2_CROAH</name>
<evidence type="ECO:0000313" key="3">
    <source>
        <dbReference type="Proteomes" id="UP000002297"/>
    </source>
</evidence>
<sequence>MKNILPNLIIVSFLTIVLSCATDDAIPVAENTTTPNPTEDPTEDPQQQYDYMLYTRSGSSSNGFITGFDNFPEGDLDIPNLPTTLAYPSISGGVSYNRYTVNQQKLFGGAGYQRVILDENKVPNEGEIIETLGGGSSVVILNDTKGYYTDFNTLNIQIFNPQTFQRIGEIDMSQAYSIPENDANYYNSLYVVGNTLYACLYTGRSFPPFIYESNVGSIVAIIDTATDTYQSNIFREETKYPGQPFLRFKNSTVDEQGNLYLPTQGGFGLEEDPEIPVFAKLTRISNETSNFDDFEFIPQLSIPSSNAETVINAGFLYVGNGIAYTNVLMEDPETSSDLVNKALMRWVRVDLISQTAQLIEGIPRNAGLTTGMAYNFNNKVQLPVYDPESGESAIYETDPSSTLGTRVFNVTAGGIIYGFYQVEE</sequence>
<dbReference type="GeneID" id="89452612"/>
<dbReference type="RefSeq" id="WP_013186585.1">
    <property type="nucleotide sequence ID" value="NC_014230.1"/>
</dbReference>
<dbReference type="SUPFAM" id="SSF63825">
    <property type="entry name" value="YWTD domain"/>
    <property type="match status" value="1"/>
</dbReference>
<feature type="chain" id="PRO_5002659854" description="Lipoprotein" evidence="1">
    <location>
        <begin position="22"/>
        <end position="424"/>
    </location>
</feature>
<dbReference type="HOGENOM" id="CLU_646755_0_0_10"/>
<protein>
    <recommendedName>
        <fullName evidence="4">Lipoprotein</fullName>
    </recommendedName>
</protein>
<reference evidence="2 3" key="1">
    <citation type="journal article" date="2010" name="J. Bacteriol.">
        <title>The complete genome sequence of Croceibacter atlanticus HTCC2559T.</title>
        <authorList>
            <person name="Oh H.M."/>
            <person name="Kang I."/>
            <person name="Ferriera S."/>
            <person name="Giovannoni S.J."/>
            <person name="Cho J.C."/>
        </authorList>
    </citation>
    <scope>NUCLEOTIDE SEQUENCE [LARGE SCALE GENOMIC DNA]</scope>
    <source>
        <strain evidence="3">ATCC BAA-628 / HTCC2559 / KCTC 12090</strain>
    </source>
</reference>
<gene>
    <name evidence="2" type="ordered locus">CA2559_04100</name>
</gene>
<dbReference type="OrthoDB" id="1404180at2"/>
<dbReference type="Proteomes" id="UP000002297">
    <property type="component" value="Chromosome"/>
</dbReference>
<evidence type="ECO:0000313" key="2">
    <source>
        <dbReference type="EMBL" id="EAP87909.1"/>
    </source>
</evidence>
<proteinExistence type="predicted"/>
<evidence type="ECO:0008006" key="4">
    <source>
        <dbReference type="Google" id="ProtNLM"/>
    </source>
</evidence>
<keyword evidence="3" id="KW-1185">Reference proteome</keyword>
<dbReference type="InterPro" id="IPR015943">
    <property type="entry name" value="WD40/YVTN_repeat-like_dom_sf"/>
</dbReference>
<organism evidence="2 3">
    <name type="scientific">Croceibacter atlanticus (strain ATCC BAA-628 / JCM 21780 / CIP 108009 / IAM 15332 / KCTC 12090 / HTCC2559)</name>
    <dbReference type="NCBI Taxonomy" id="216432"/>
    <lineage>
        <taxon>Bacteria</taxon>
        <taxon>Pseudomonadati</taxon>
        <taxon>Bacteroidota</taxon>
        <taxon>Flavobacteriia</taxon>
        <taxon>Flavobacteriales</taxon>
        <taxon>Flavobacteriaceae</taxon>
        <taxon>Croceibacter</taxon>
    </lineage>
</organism>
<dbReference type="STRING" id="216432.CA2559_04100"/>
<accession>A3U6P2</accession>
<feature type="signal peptide" evidence="1">
    <location>
        <begin position="1"/>
        <end position="21"/>
    </location>
</feature>